<feature type="transmembrane region" description="Helical" evidence="6">
    <location>
        <begin position="103"/>
        <end position="119"/>
    </location>
</feature>
<dbReference type="PANTHER" id="PTHR48041">
    <property type="entry name" value="ABC TRANSPORTER G FAMILY MEMBER 28"/>
    <property type="match status" value="1"/>
</dbReference>
<keyword evidence="5 6" id="KW-0472">Membrane</keyword>
<evidence type="ECO:0000259" key="7">
    <source>
        <dbReference type="Pfam" id="PF00005"/>
    </source>
</evidence>
<dbReference type="OrthoDB" id="100046at2759"/>
<reference evidence="9" key="1">
    <citation type="submission" date="2017-03" db="EMBL/GenBank/DDBJ databases">
        <title>Phytopthora megakarya and P. palmivora, two closely related causual agents of cacao black pod achieved similar genome size and gene model numbers by different mechanisms.</title>
        <authorList>
            <person name="Ali S."/>
            <person name="Shao J."/>
            <person name="Larry D.J."/>
            <person name="Kronmiller B."/>
            <person name="Shen D."/>
            <person name="Strem M.D."/>
            <person name="Melnick R.L."/>
            <person name="Guiltinan M.J."/>
            <person name="Tyler B.M."/>
            <person name="Meinhardt L.W."/>
            <person name="Bailey B.A."/>
        </authorList>
    </citation>
    <scope>NUCLEOTIDE SEQUENCE [LARGE SCALE GENOMIC DNA]</scope>
    <source>
        <strain evidence="9">zdho120</strain>
    </source>
</reference>
<sequence length="240" mass="27663">MSDAGSANRERQPWTKQLKHQTSYVAQDDQFYETITVREHLNEKRVDEVMEELGLVKCRDTLIGGTSLRGISDGERKRLSYHHGWIVSLHLASWYVARNLSDLPMQLLLPFVAFFLIEIGHGFKVFISLQIITMLFLCGSSTIGSSVELMSPRSWECSSCYQCCCSVDLVNSDDTPVYFIWINYISPIKLSFDAMMKIFWMKCPKFHATRRQKTVLHVQVGKSSRITVFLHGQRCWMGYS</sequence>
<evidence type="ECO:0000256" key="1">
    <source>
        <dbReference type="ARBA" id="ARBA00004141"/>
    </source>
</evidence>
<dbReference type="GO" id="GO:0016887">
    <property type="term" value="F:ATP hydrolysis activity"/>
    <property type="evidence" value="ECO:0007669"/>
    <property type="project" value="InterPro"/>
</dbReference>
<dbReference type="AlphaFoldDB" id="A0A225WAL3"/>
<comment type="caution">
    <text evidence="8">The sequence shown here is derived from an EMBL/GenBank/DDBJ whole genome shotgun (WGS) entry which is preliminary data.</text>
</comment>
<dbReference type="Proteomes" id="UP000198211">
    <property type="component" value="Unassembled WGS sequence"/>
</dbReference>
<evidence type="ECO:0000256" key="5">
    <source>
        <dbReference type="ARBA" id="ARBA00023136"/>
    </source>
</evidence>
<evidence type="ECO:0000256" key="4">
    <source>
        <dbReference type="ARBA" id="ARBA00022989"/>
    </source>
</evidence>
<accession>A0A225WAL3</accession>
<evidence type="ECO:0000256" key="6">
    <source>
        <dbReference type="SAM" id="Phobius"/>
    </source>
</evidence>
<evidence type="ECO:0000313" key="8">
    <source>
        <dbReference type="EMBL" id="OWZ14776.1"/>
    </source>
</evidence>
<gene>
    <name evidence="8" type="ORF">PHMEG_00011690</name>
</gene>
<dbReference type="InterPro" id="IPR050352">
    <property type="entry name" value="ABCG_transporters"/>
</dbReference>
<dbReference type="GO" id="GO:0042626">
    <property type="term" value="F:ATPase-coupled transmembrane transporter activity"/>
    <property type="evidence" value="ECO:0007669"/>
    <property type="project" value="TreeGrafter"/>
</dbReference>
<keyword evidence="3 6" id="KW-0812">Transmembrane</keyword>
<evidence type="ECO:0000256" key="3">
    <source>
        <dbReference type="ARBA" id="ARBA00022692"/>
    </source>
</evidence>
<keyword evidence="4 6" id="KW-1133">Transmembrane helix</keyword>
<evidence type="ECO:0000313" key="9">
    <source>
        <dbReference type="Proteomes" id="UP000198211"/>
    </source>
</evidence>
<name>A0A225WAL3_9STRA</name>
<dbReference type="GO" id="GO:0005524">
    <property type="term" value="F:ATP binding"/>
    <property type="evidence" value="ECO:0007669"/>
    <property type="project" value="InterPro"/>
</dbReference>
<dbReference type="PANTHER" id="PTHR48041:SF139">
    <property type="entry name" value="PROTEIN SCARLET"/>
    <property type="match status" value="1"/>
</dbReference>
<dbReference type="GO" id="GO:0016020">
    <property type="term" value="C:membrane"/>
    <property type="evidence" value="ECO:0007669"/>
    <property type="project" value="UniProtKB-SubCell"/>
</dbReference>
<dbReference type="Pfam" id="PF00005">
    <property type="entry name" value="ABC_tran"/>
    <property type="match status" value="1"/>
</dbReference>
<dbReference type="STRING" id="4795.A0A225WAL3"/>
<proteinExistence type="predicted"/>
<comment type="subcellular location">
    <subcellularLocation>
        <location evidence="1">Membrane</location>
        <topology evidence="1">Multi-pass membrane protein</topology>
    </subcellularLocation>
</comment>
<dbReference type="InterPro" id="IPR003439">
    <property type="entry name" value="ABC_transporter-like_ATP-bd"/>
</dbReference>
<evidence type="ECO:0000256" key="2">
    <source>
        <dbReference type="ARBA" id="ARBA00022448"/>
    </source>
</evidence>
<keyword evidence="2" id="KW-0813">Transport</keyword>
<keyword evidence="9" id="KW-1185">Reference proteome</keyword>
<dbReference type="EMBL" id="NBNE01001264">
    <property type="protein sequence ID" value="OWZ14776.1"/>
    <property type="molecule type" value="Genomic_DNA"/>
</dbReference>
<feature type="domain" description="ABC transporter" evidence="7">
    <location>
        <begin position="7"/>
        <end position="80"/>
    </location>
</feature>
<protein>
    <submittedName>
        <fullName evidence="8">ABC transporter</fullName>
    </submittedName>
</protein>
<organism evidence="8 9">
    <name type="scientific">Phytophthora megakarya</name>
    <dbReference type="NCBI Taxonomy" id="4795"/>
    <lineage>
        <taxon>Eukaryota</taxon>
        <taxon>Sar</taxon>
        <taxon>Stramenopiles</taxon>
        <taxon>Oomycota</taxon>
        <taxon>Peronosporomycetes</taxon>
        <taxon>Peronosporales</taxon>
        <taxon>Peronosporaceae</taxon>
        <taxon>Phytophthora</taxon>
    </lineage>
</organism>